<feature type="repeat" description="PPR" evidence="3">
    <location>
        <begin position="169"/>
        <end position="195"/>
    </location>
</feature>
<feature type="repeat" description="PPR" evidence="3">
    <location>
        <begin position="93"/>
        <end position="132"/>
    </location>
</feature>
<feature type="repeat" description="PPR" evidence="3">
    <location>
        <begin position="133"/>
        <end position="168"/>
    </location>
</feature>
<dbReference type="GO" id="GO:0006397">
    <property type="term" value="P:mRNA processing"/>
    <property type="evidence" value="ECO:0000318"/>
    <property type="project" value="GO_Central"/>
</dbReference>
<dbReference type="NCBIfam" id="TIGR00756">
    <property type="entry name" value="PPR"/>
    <property type="match status" value="2"/>
</dbReference>
<dbReference type="EMBL" id="CM000768">
    <property type="protein sequence ID" value="OQU78530.1"/>
    <property type="molecule type" value="Genomic_DNA"/>
</dbReference>
<dbReference type="PROSITE" id="PS51375">
    <property type="entry name" value="PPR"/>
    <property type="match status" value="3"/>
</dbReference>
<reference evidence="5" key="2">
    <citation type="journal article" date="2018" name="Plant J.">
        <title>The Sorghum bicolor reference genome: improved assembly, gene annotations, a transcriptome atlas, and signatures of genome organization.</title>
        <authorList>
            <person name="McCormick R.F."/>
            <person name="Truong S.K."/>
            <person name="Sreedasyam A."/>
            <person name="Jenkins J."/>
            <person name="Shu S."/>
            <person name="Sims D."/>
            <person name="Kennedy M."/>
            <person name="Amirebrahimi M."/>
            <person name="Weers B.D."/>
            <person name="McKinley B."/>
            <person name="Mattison A."/>
            <person name="Morishige D.T."/>
            <person name="Grimwood J."/>
            <person name="Schmutz J."/>
            <person name="Mullet J.E."/>
        </authorList>
    </citation>
    <scope>NUCLEOTIDE SEQUENCE [LARGE SCALE GENOMIC DNA]</scope>
    <source>
        <strain evidence="5">cv. BTx623</strain>
    </source>
</reference>
<accession>A0A1Z5R474</accession>
<dbReference type="InterPro" id="IPR002885">
    <property type="entry name" value="PPR_rpt"/>
</dbReference>
<dbReference type="PANTHER" id="PTHR47932:SF63">
    <property type="entry name" value="OS08G0290000 PROTEIN"/>
    <property type="match status" value="1"/>
</dbReference>
<evidence type="ECO:0000256" key="1">
    <source>
        <dbReference type="ARBA" id="ARBA00022737"/>
    </source>
</evidence>
<gene>
    <name evidence="4" type="ORF">SORBI_3009G253101</name>
</gene>
<evidence type="ECO:0008006" key="6">
    <source>
        <dbReference type="Google" id="ProtNLM"/>
    </source>
</evidence>
<dbReference type="GO" id="GO:0005737">
    <property type="term" value="C:cytoplasm"/>
    <property type="evidence" value="ECO:0000318"/>
    <property type="project" value="GO_Central"/>
</dbReference>
<proteinExistence type="predicted"/>
<dbReference type="Gramene" id="OQU78530">
    <property type="protein sequence ID" value="OQU78530"/>
    <property type="gene ID" value="SORBI_3009G253101"/>
</dbReference>
<dbReference type="Pfam" id="PF13812">
    <property type="entry name" value="PPR_3"/>
    <property type="match status" value="1"/>
</dbReference>
<dbReference type="Gene3D" id="1.25.40.10">
    <property type="entry name" value="Tetratricopeptide repeat domain"/>
    <property type="match status" value="1"/>
</dbReference>
<keyword evidence="1" id="KW-0677">Repeat</keyword>
<protein>
    <recommendedName>
        <fullName evidence="6">Pentacotripeptide-repeat region of PRORP domain-containing protein</fullName>
    </recommendedName>
</protein>
<dbReference type="Proteomes" id="UP000000768">
    <property type="component" value="Chromosome 9"/>
</dbReference>
<dbReference type="Pfam" id="PF12854">
    <property type="entry name" value="PPR_1"/>
    <property type="match status" value="1"/>
</dbReference>
<evidence type="ECO:0000313" key="4">
    <source>
        <dbReference type="EMBL" id="OQU78530.1"/>
    </source>
</evidence>
<dbReference type="InterPro" id="IPR011990">
    <property type="entry name" value="TPR-like_helical_dom_sf"/>
</dbReference>
<sequence>MSRVVKPVHRTCLQLERIIVEQHRSGSLGLEDALNLFDELLPRARSASVHAFNRVLTVVAHGDSSSSQRHGAALAVSLFNTMAQVGVNKLATDACTFGILIRCFCNGLCDGKRTSDAMDIVLRRMPELGCTPNLFSYNTLIKGLSYGKQMSDTLNIVLRRMLELGCTPNVVSYNTFIKGLCDERRSQEALELLFT</sequence>
<evidence type="ECO:0000256" key="3">
    <source>
        <dbReference type="PROSITE-ProRule" id="PRU00708"/>
    </source>
</evidence>
<keyword evidence="2" id="KW-0809">Transit peptide</keyword>
<dbReference type="AlphaFoldDB" id="A0A1Z5R474"/>
<organism evidence="4 5">
    <name type="scientific">Sorghum bicolor</name>
    <name type="common">Sorghum</name>
    <name type="synonym">Sorghum vulgare</name>
    <dbReference type="NCBI Taxonomy" id="4558"/>
    <lineage>
        <taxon>Eukaryota</taxon>
        <taxon>Viridiplantae</taxon>
        <taxon>Streptophyta</taxon>
        <taxon>Embryophyta</taxon>
        <taxon>Tracheophyta</taxon>
        <taxon>Spermatophyta</taxon>
        <taxon>Magnoliopsida</taxon>
        <taxon>Liliopsida</taxon>
        <taxon>Poales</taxon>
        <taxon>Poaceae</taxon>
        <taxon>PACMAD clade</taxon>
        <taxon>Panicoideae</taxon>
        <taxon>Andropogonodae</taxon>
        <taxon>Andropogoneae</taxon>
        <taxon>Sorghinae</taxon>
        <taxon>Sorghum</taxon>
    </lineage>
</organism>
<evidence type="ECO:0000313" key="5">
    <source>
        <dbReference type="Proteomes" id="UP000000768"/>
    </source>
</evidence>
<evidence type="ECO:0000256" key="2">
    <source>
        <dbReference type="ARBA" id="ARBA00022946"/>
    </source>
</evidence>
<dbReference type="OMA" id="MMLRTQR"/>
<dbReference type="PANTHER" id="PTHR47932">
    <property type="entry name" value="ATPASE EXPRESSION PROTEIN 3"/>
    <property type="match status" value="1"/>
</dbReference>
<dbReference type="GO" id="GO:0003729">
    <property type="term" value="F:mRNA binding"/>
    <property type="evidence" value="ECO:0000318"/>
    <property type="project" value="GO_Central"/>
</dbReference>
<keyword evidence="5" id="KW-1185">Reference proteome</keyword>
<reference evidence="4 5" key="1">
    <citation type="journal article" date="2009" name="Nature">
        <title>The Sorghum bicolor genome and the diversification of grasses.</title>
        <authorList>
            <person name="Paterson A.H."/>
            <person name="Bowers J.E."/>
            <person name="Bruggmann R."/>
            <person name="Dubchak I."/>
            <person name="Grimwood J."/>
            <person name="Gundlach H."/>
            <person name="Haberer G."/>
            <person name="Hellsten U."/>
            <person name="Mitros T."/>
            <person name="Poliakov A."/>
            <person name="Schmutz J."/>
            <person name="Spannagl M."/>
            <person name="Tang H."/>
            <person name="Wang X."/>
            <person name="Wicker T."/>
            <person name="Bharti A.K."/>
            <person name="Chapman J."/>
            <person name="Feltus F.A."/>
            <person name="Gowik U."/>
            <person name="Grigoriev I.V."/>
            <person name="Lyons E."/>
            <person name="Maher C.A."/>
            <person name="Martis M."/>
            <person name="Narechania A."/>
            <person name="Otillar R.P."/>
            <person name="Penning B.W."/>
            <person name="Salamov A.A."/>
            <person name="Wang Y."/>
            <person name="Zhang L."/>
            <person name="Carpita N.C."/>
            <person name="Freeling M."/>
            <person name="Gingle A.R."/>
            <person name="Hash C.T."/>
            <person name="Keller B."/>
            <person name="Klein P."/>
            <person name="Kresovich S."/>
            <person name="McCann M.C."/>
            <person name="Ming R."/>
            <person name="Peterson D.G."/>
            <person name="Mehboob-ur-Rahman"/>
            <person name="Ware D."/>
            <person name="Westhoff P."/>
            <person name="Mayer K.F."/>
            <person name="Messing J."/>
            <person name="Rokhsar D.S."/>
        </authorList>
    </citation>
    <scope>NUCLEOTIDE SEQUENCE [LARGE SCALE GENOMIC DNA]</scope>
    <source>
        <strain evidence="5">cv. BTx623</strain>
    </source>
</reference>
<dbReference type="InParanoid" id="A0A1Z5R474"/>
<name>A0A1Z5R474_SORBI</name>